<dbReference type="GO" id="GO:0005737">
    <property type="term" value="C:cytoplasm"/>
    <property type="evidence" value="ECO:0007669"/>
    <property type="project" value="UniProtKB-SubCell"/>
</dbReference>
<dbReference type="AlphaFoldDB" id="A0AAV8VES6"/>
<dbReference type="InterPro" id="IPR029063">
    <property type="entry name" value="SAM-dependent_MTases_sf"/>
</dbReference>
<evidence type="ECO:0000256" key="6">
    <source>
        <dbReference type="ARBA" id="ARBA00022679"/>
    </source>
</evidence>
<dbReference type="Gene3D" id="3.40.50.150">
    <property type="entry name" value="Vaccinia Virus protein VP39"/>
    <property type="match status" value="1"/>
</dbReference>
<dbReference type="EC" id="2.1.1.85" evidence="3"/>
<dbReference type="GO" id="GO:0005634">
    <property type="term" value="C:nucleus"/>
    <property type="evidence" value="ECO:0007669"/>
    <property type="project" value="UniProtKB-SubCell"/>
</dbReference>
<keyword evidence="7" id="KW-0949">S-adenosyl-L-methionine</keyword>
<comment type="caution">
    <text evidence="10">The sequence shown here is derived from an EMBL/GenBank/DDBJ whole genome shotgun (WGS) entry which is preliminary data.</text>
</comment>
<dbReference type="Proteomes" id="UP001159042">
    <property type="component" value="Unassembled WGS sequence"/>
</dbReference>
<name>A0AAV8VES6_9CUCU</name>
<proteinExistence type="inferred from homology"/>
<keyword evidence="6" id="KW-0808">Transferase</keyword>
<reference evidence="10 11" key="1">
    <citation type="journal article" date="2023" name="Insect Mol. Biol.">
        <title>Genome sequencing provides insights into the evolution of gene families encoding plant cell wall-degrading enzymes in longhorned beetles.</title>
        <authorList>
            <person name="Shin N.R."/>
            <person name="Okamura Y."/>
            <person name="Kirsch R."/>
            <person name="Pauchet Y."/>
        </authorList>
    </citation>
    <scope>NUCLEOTIDE SEQUENCE [LARGE SCALE GENOMIC DNA]</scope>
    <source>
        <strain evidence="10">EAD_L_NR</strain>
    </source>
</reference>
<evidence type="ECO:0000256" key="7">
    <source>
        <dbReference type="ARBA" id="ARBA00022691"/>
    </source>
</evidence>
<evidence type="ECO:0000256" key="5">
    <source>
        <dbReference type="ARBA" id="ARBA00022603"/>
    </source>
</evidence>
<accession>A0AAV8VES6</accession>
<dbReference type="PANTHER" id="PTHR14614">
    <property type="entry name" value="HEPATOCELLULAR CARCINOMA-ASSOCIATED ANTIGEN"/>
    <property type="match status" value="1"/>
</dbReference>
<evidence type="ECO:0000256" key="9">
    <source>
        <dbReference type="ARBA" id="ARBA00038126"/>
    </source>
</evidence>
<dbReference type="GO" id="GO:0032259">
    <property type="term" value="P:methylation"/>
    <property type="evidence" value="ECO:0007669"/>
    <property type="project" value="UniProtKB-KW"/>
</dbReference>
<dbReference type="InterPro" id="IPR019410">
    <property type="entry name" value="Methyltransf_16"/>
</dbReference>
<dbReference type="EMBL" id="JANEYG010000118">
    <property type="protein sequence ID" value="KAJ8912634.1"/>
    <property type="molecule type" value="Genomic_DNA"/>
</dbReference>
<evidence type="ECO:0000313" key="11">
    <source>
        <dbReference type="Proteomes" id="UP001159042"/>
    </source>
</evidence>
<dbReference type="Pfam" id="PF10294">
    <property type="entry name" value="Methyltransf_16"/>
    <property type="match status" value="1"/>
</dbReference>
<organism evidence="10 11">
    <name type="scientific">Exocentrus adspersus</name>
    <dbReference type="NCBI Taxonomy" id="1586481"/>
    <lineage>
        <taxon>Eukaryota</taxon>
        <taxon>Metazoa</taxon>
        <taxon>Ecdysozoa</taxon>
        <taxon>Arthropoda</taxon>
        <taxon>Hexapoda</taxon>
        <taxon>Insecta</taxon>
        <taxon>Pterygota</taxon>
        <taxon>Neoptera</taxon>
        <taxon>Endopterygota</taxon>
        <taxon>Coleoptera</taxon>
        <taxon>Polyphaga</taxon>
        <taxon>Cucujiformia</taxon>
        <taxon>Chrysomeloidea</taxon>
        <taxon>Cerambycidae</taxon>
        <taxon>Lamiinae</taxon>
        <taxon>Acanthocinini</taxon>
        <taxon>Exocentrus</taxon>
    </lineage>
</organism>
<evidence type="ECO:0000313" key="10">
    <source>
        <dbReference type="EMBL" id="KAJ8912634.1"/>
    </source>
</evidence>
<dbReference type="CDD" id="cd02440">
    <property type="entry name" value="AdoMet_MTases"/>
    <property type="match status" value="1"/>
</dbReference>
<keyword evidence="8" id="KW-0539">Nucleus</keyword>
<evidence type="ECO:0000256" key="2">
    <source>
        <dbReference type="ARBA" id="ARBA00004496"/>
    </source>
</evidence>
<keyword evidence="11" id="KW-1185">Reference proteome</keyword>
<dbReference type="SUPFAM" id="SSF53335">
    <property type="entry name" value="S-adenosyl-L-methionine-dependent methyltransferases"/>
    <property type="match status" value="1"/>
</dbReference>
<evidence type="ECO:0000256" key="3">
    <source>
        <dbReference type="ARBA" id="ARBA00012533"/>
    </source>
</evidence>
<comment type="subcellular location">
    <subcellularLocation>
        <location evidence="2">Cytoplasm</location>
    </subcellularLocation>
    <subcellularLocation>
        <location evidence="1">Nucleus</location>
    </subcellularLocation>
</comment>
<evidence type="ECO:0000256" key="1">
    <source>
        <dbReference type="ARBA" id="ARBA00004123"/>
    </source>
</evidence>
<keyword evidence="4" id="KW-0963">Cytoplasm</keyword>
<evidence type="ECO:0000256" key="4">
    <source>
        <dbReference type="ARBA" id="ARBA00022490"/>
    </source>
</evidence>
<keyword evidence="5" id="KW-0489">Methyltransferase</keyword>
<evidence type="ECO:0000256" key="8">
    <source>
        <dbReference type="ARBA" id="ARBA00023242"/>
    </source>
</evidence>
<comment type="similarity">
    <text evidence="9">Belongs to the methyltransferase superfamily. METTL18 family.</text>
</comment>
<sequence length="286" mass="33161">MFKFNFSPTCLNDQNAGYNLESNKNVKTWTDCKKLMPQKHNLYTNILSNVKFKTIPVNDLEIKYVCSTEILQFLQKAEHPYDISVLKAEENHSDLLPAVYEGGIKIWECTYDVLKYFDLNKIEFENKSVLDLGCGSGILGIYTLAKGSTCCFQDYNMDVLEYITIPNVLLNSKDYLNKCMFYFGDWMSFSNVLECSNDIKDNKFDVIITSETIYNTENYAKLHKVFERLLKKNGSIYLAAKSFYFGVGGSISSFEEFMDKNEIFRYSCCWKCVEGVKREILKIEFI</sequence>
<dbReference type="PANTHER" id="PTHR14614:SF39">
    <property type="entry name" value="HISTIDINE PROTEIN METHYLTRANSFERASE 1 HOMOLOG"/>
    <property type="match status" value="1"/>
</dbReference>
<dbReference type="GO" id="GO:0018064">
    <property type="term" value="F:protein-L-histidine N-tele-methyltransferase activity"/>
    <property type="evidence" value="ECO:0007669"/>
    <property type="project" value="UniProtKB-EC"/>
</dbReference>
<gene>
    <name evidence="10" type="ORF">NQ315_015146</name>
</gene>
<protein>
    <recommendedName>
        <fullName evidence="3">protein-histidine N-methyltransferase</fullName>
        <ecNumber evidence="3">2.1.1.85</ecNumber>
    </recommendedName>
</protein>